<evidence type="ECO:0000256" key="6">
    <source>
        <dbReference type="ARBA" id="ARBA00022777"/>
    </source>
</evidence>
<feature type="domain" description="Histidine kinase" evidence="12">
    <location>
        <begin position="450"/>
        <end position="666"/>
    </location>
</feature>
<accession>A0ABT9B802</accession>
<dbReference type="EC" id="2.7.13.3" evidence="2"/>
<dbReference type="InterPro" id="IPR050351">
    <property type="entry name" value="BphY/WalK/GraS-like"/>
</dbReference>
<evidence type="ECO:0000256" key="10">
    <source>
        <dbReference type="SAM" id="Phobius"/>
    </source>
</evidence>
<keyword evidence="7" id="KW-0067">ATP-binding</keyword>
<name>A0ABT9B802_9BACT</name>
<keyword evidence="4" id="KW-0808">Transferase</keyword>
<feature type="transmembrane region" description="Helical" evidence="10">
    <location>
        <begin position="392"/>
        <end position="414"/>
    </location>
</feature>
<evidence type="ECO:0000256" key="2">
    <source>
        <dbReference type="ARBA" id="ARBA00012438"/>
    </source>
</evidence>
<dbReference type="Gene3D" id="1.10.287.130">
    <property type="match status" value="1"/>
</dbReference>
<dbReference type="SUPFAM" id="SSF47384">
    <property type="entry name" value="Homodimeric domain of signal transducing histidine kinase"/>
    <property type="match status" value="1"/>
</dbReference>
<dbReference type="SUPFAM" id="SSF55874">
    <property type="entry name" value="ATPase domain of HSP90 chaperone/DNA topoisomerase II/histidine kinase"/>
    <property type="match status" value="1"/>
</dbReference>
<dbReference type="PANTHER" id="PTHR42878:SF7">
    <property type="entry name" value="SENSOR HISTIDINE KINASE GLRK"/>
    <property type="match status" value="1"/>
</dbReference>
<keyword evidence="3" id="KW-0597">Phosphoprotein</keyword>
<dbReference type="EMBL" id="JAUQSY010000003">
    <property type="protein sequence ID" value="MDO7874414.1"/>
    <property type="molecule type" value="Genomic_DNA"/>
</dbReference>
<keyword evidence="14" id="KW-1185">Reference proteome</keyword>
<evidence type="ECO:0000256" key="8">
    <source>
        <dbReference type="ARBA" id="ARBA00023012"/>
    </source>
</evidence>
<comment type="caution">
    <text evidence="13">The sequence shown here is derived from an EMBL/GenBank/DDBJ whole genome shotgun (WGS) entry which is preliminary data.</text>
</comment>
<dbReference type="InterPro" id="IPR036890">
    <property type="entry name" value="HATPase_C_sf"/>
</dbReference>
<dbReference type="InterPro" id="IPR005467">
    <property type="entry name" value="His_kinase_dom"/>
</dbReference>
<keyword evidence="6 13" id="KW-0418">Kinase</keyword>
<evidence type="ECO:0000256" key="1">
    <source>
        <dbReference type="ARBA" id="ARBA00000085"/>
    </source>
</evidence>
<dbReference type="RefSeq" id="WP_305005726.1">
    <property type="nucleotide sequence ID" value="NZ_JAUQSY010000003.1"/>
</dbReference>
<dbReference type="InterPro" id="IPR036097">
    <property type="entry name" value="HisK_dim/P_sf"/>
</dbReference>
<keyword evidence="10" id="KW-0472">Membrane</keyword>
<gene>
    <name evidence="13" type="ORF">Q5H93_06690</name>
</gene>
<feature type="signal peptide" evidence="11">
    <location>
        <begin position="1"/>
        <end position="19"/>
    </location>
</feature>
<evidence type="ECO:0000256" key="7">
    <source>
        <dbReference type="ARBA" id="ARBA00022840"/>
    </source>
</evidence>
<keyword evidence="10" id="KW-1133">Transmembrane helix</keyword>
<evidence type="ECO:0000313" key="14">
    <source>
        <dbReference type="Proteomes" id="UP001176429"/>
    </source>
</evidence>
<dbReference type="SUPFAM" id="SSF48452">
    <property type="entry name" value="TPR-like"/>
    <property type="match status" value="2"/>
</dbReference>
<dbReference type="Proteomes" id="UP001176429">
    <property type="component" value="Unassembled WGS sequence"/>
</dbReference>
<comment type="catalytic activity">
    <reaction evidence="1">
        <text>ATP + protein L-histidine = ADP + protein N-phospho-L-histidine.</text>
        <dbReference type="EC" id="2.7.13.3"/>
    </reaction>
</comment>
<organism evidence="13 14">
    <name type="scientific">Hymenobacter aranciens</name>
    <dbReference type="NCBI Taxonomy" id="3063996"/>
    <lineage>
        <taxon>Bacteria</taxon>
        <taxon>Pseudomonadati</taxon>
        <taxon>Bacteroidota</taxon>
        <taxon>Cytophagia</taxon>
        <taxon>Cytophagales</taxon>
        <taxon>Hymenobacteraceae</taxon>
        <taxon>Hymenobacter</taxon>
    </lineage>
</organism>
<dbReference type="CDD" id="cd00082">
    <property type="entry name" value="HisKA"/>
    <property type="match status" value="1"/>
</dbReference>
<keyword evidence="5" id="KW-0547">Nucleotide-binding</keyword>
<proteinExistence type="predicted"/>
<feature type="coiled-coil region" evidence="9">
    <location>
        <begin position="364"/>
        <end position="391"/>
    </location>
</feature>
<evidence type="ECO:0000313" key="13">
    <source>
        <dbReference type="EMBL" id="MDO7874414.1"/>
    </source>
</evidence>
<evidence type="ECO:0000259" key="12">
    <source>
        <dbReference type="PROSITE" id="PS50109"/>
    </source>
</evidence>
<dbReference type="SMART" id="SM00387">
    <property type="entry name" value="HATPase_c"/>
    <property type="match status" value="1"/>
</dbReference>
<sequence>MRRLCLVVGGLLATSPALAQQLPASKYRSRATDSLRLEVRNPALPDSQRVLTLMSLGQHYFMNDNAASIRVTQAGLQLAREKKFVRGELIALSNLARTYAGAQELPEAERWAQELRRRAWVAPANLQRFRIVALQTLASVAINQGNMQLATKYFRQTLPMMYLVANRPSSDFPLISYGGLSELYTYEVVENPHPADSLVRAARFYTNRLARMAAAYVARFGADPTNADRRDMLANAYVSLGRLSDIAGYDSAAYYFSRALPLYQALGYGAIESQTRSFWASSELRHHRYPAAQAHAREALRVAHATQNPTDEYQARDVLAEALAATGQHVEAYQQSRRARQLHDSLETVANHTELQNLQVRFDTERKEDQIQELTQQQQEQQLRAQQQRQRLWLLGGLLIITLLGASAVGVLALRLRRSRAQLAAQHQQLALQNEELVQTRAAQDRLYALVAHDLRSPVVAFAGLADLLNRYVQRQDTQRLAGLGGRIRQAAQNLSELLDNLLNWAVSQRGELTPQPRPLRATELLAEIADLYQNAADAAEVSLTVEAPADLLLQADPDMTRTILRNLTGNALKATPTGGHVHLRAERQADGIHLLITDTGQGLDAQVLAQLSAGPRLHVASKGRGAGLGLLLSRNFAEAQGGQLVLANLPDGTGTVATLTLPQAA</sequence>
<evidence type="ECO:0000256" key="3">
    <source>
        <dbReference type="ARBA" id="ARBA00022553"/>
    </source>
</evidence>
<keyword evidence="11" id="KW-0732">Signal</keyword>
<dbReference type="PANTHER" id="PTHR42878">
    <property type="entry name" value="TWO-COMPONENT HISTIDINE KINASE"/>
    <property type="match status" value="1"/>
</dbReference>
<protein>
    <recommendedName>
        <fullName evidence="2">histidine kinase</fullName>
        <ecNumber evidence="2">2.7.13.3</ecNumber>
    </recommendedName>
</protein>
<dbReference type="SMART" id="SM00388">
    <property type="entry name" value="HisKA"/>
    <property type="match status" value="1"/>
</dbReference>
<evidence type="ECO:0000256" key="11">
    <source>
        <dbReference type="SAM" id="SignalP"/>
    </source>
</evidence>
<evidence type="ECO:0000256" key="9">
    <source>
        <dbReference type="SAM" id="Coils"/>
    </source>
</evidence>
<feature type="chain" id="PRO_5045211707" description="histidine kinase" evidence="11">
    <location>
        <begin position="20"/>
        <end position="666"/>
    </location>
</feature>
<dbReference type="Gene3D" id="3.30.565.10">
    <property type="entry name" value="Histidine kinase-like ATPase, C-terminal domain"/>
    <property type="match status" value="1"/>
</dbReference>
<dbReference type="PROSITE" id="PS50109">
    <property type="entry name" value="HIS_KIN"/>
    <property type="match status" value="1"/>
</dbReference>
<dbReference type="InterPro" id="IPR003594">
    <property type="entry name" value="HATPase_dom"/>
</dbReference>
<dbReference type="InterPro" id="IPR004358">
    <property type="entry name" value="Sig_transdc_His_kin-like_C"/>
</dbReference>
<evidence type="ECO:0000256" key="5">
    <source>
        <dbReference type="ARBA" id="ARBA00022741"/>
    </source>
</evidence>
<evidence type="ECO:0000256" key="4">
    <source>
        <dbReference type="ARBA" id="ARBA00022679"/>
    </source>
</evidence>
<keyword evidence="8" id="KW-0902">Two-component regulatory system</keyword>
<keyword evidence="9" id="KW-0175">Coiled coil</keyword>
<reference evidence="13" key="1">
    <citation type="submission" date="2023-07" db="EMBL/GenBank/DDBJ databases">
        <authorList>
            <person name="Kim M.K."/>
        </authorList>
    </citation>
    <scope>NUCLEOTIDE SEQUENCE</scope>
    <source>
        <strain evidence="13">ASUV-10-1</strain>
    </source>
</reference>
<dbReference type="InterPro" id="IPR003661">
    <property type="entry name" value="HisK_dim/P_dom"/>
</dbReference>
<dbReference type="Gene3D" id="1.25.40.10">
    <property type="entry name" value="Tetratricopeptide repeat domain"/>
    <property type="match status" value="2"/>
</dbReference>
<dbReference type="Pfam" id="PF02518">
    <property type="entry name" value="HATPase_c"/>
    <property type="match status" value="1"/>
</dbReference>
<dbReference type="GO" id="GO:0016301">
    <property type="term" value="F:kinase activity"/>
    <property type="evidence" value="ECO:0007669"/>
    <property type="project" value="UniProtKB-KW"/>
</dbReference>
<keyword evidence="10" id="KW-0812">Transmembrane</keyword>
<dbReference type="PRINTS" id="PR00344">
    <property type="entry name" value="BCTRLSENSOR"/>
</dbReference>
<dbReference type="InterPro" id="IPR011990">
    <property type="entry name" value="TPR-like_helical_dom_sf"/>
</dbReference>